<feature type="transmembrane region" description="Helical" evidence="1">
    <location>
        <begin position="193"/>
        <end position="213"/>
    </location>
</feature>
<organism evidence="3 4">
    <name type="scientific">Rhodocollybia butyracea</name>
    <dbReference type="NCBI Taxonomy" id="206335"/>
    <lineage>
        <taxon>Eukaryota</taxon>
        <taxon>Fungi</taxon>
        <taxon>Dikarya</taxon>
        <taxon>Basidiomycota</taxon>
        <taxon>Agaricomycotina</taxon>
        <taxon>Agaricomycetes</taxon>
        <taxon>Agaricomycetidae</taxon>
        <taxon>Agaricales</taxon>
        <taxon>Marasmiineae</taxon>
        <taxon>Omphalotaceae</taxon>
        <taxon>Rhodocollybia</taxon>
    </lineage>
</organism>
<keyword evidence="4" id="KW-1185">Reference proteome</keyword>
<dbReference type="EMBL" id="JADNRY010000079">
    <property type="protein sequence ID" value="KAF9066987.1"/>
    <property type="molecule type" value="Genomic_DNA"/>
</dbReference>
<gene>
    <name evidence="3" type="ORF">BDP27DRAFT_1329555</name>
</gene>
<accession>A0A9P5PR11</accession>
<feature type="transmembrane region" description="Helical" evidence="1">
    <location>
        <begin position="162"/>
        <end position="187"/>
    </location>
</feature>
<sequence>MRFSTLSALVAVASAAFSFAAPAPISPASNALEARCLCQDIHSIIVDVTLTITPLVEELTYITSENCTVEILTPIIGEIKVALQGAIEEVSAITEVTVITLLTTVEGVVLTITEVAELVCGLLYLIFAALAAILRVVTSANAAAVTALLCEVVELVATLLQLICNLVGGLLAVLIPLVAEVVLSVIVELDLTAKFAFLGIAWSTVSASATTIYSTSVATITATA</sequence>
<evidence type="ECO:0000256" key="1">
    <source>
        <dbReference type="SAM" id="Phobius"/>
    </source>
</evidence>
<proteinExistence type="predicted"/>
<dbReference type="Proteomes" id="UP000772434">
    <property type="component" value="Unassembled WGS sequence"/>
</dbReference>
<dbReference type="AlphaFoldDB" id="A0A9P5PR11"/>
<feature type="transmembrane region" description="Helical" evidence="1">
    <location>
        <begin position="122"/>
        <end position="150"/>
    </location>
</feature>
<evidence type="ECO:0000313" key="3">
    <source>
        <dbReference type="EMBL" id="KAF9066987.1"/>
    </source>
</evidence>
<feature type="chain" id="PRO_5040198927" evidence="2">
    <location>
        <begin position="16"/>
        <end position="224"/>
    </location>
</feature>
<keyword evidence="2" id="KW-0732">Signal</keyword>
<dbReference type="OrthoDB" id="3265564at2759"/>
<keyword evidence="1" id="KW-0812">Transmembrane</keyword>
<feature type="signal peptide" evidence="2">
    <location>
        <begin position="1"/>
        <end position="15"/>
    </location>
</feature>
<keyword evidence="1" id="KW-1133">Transmembrane helix</keyword>
<reference evidence="3" key="1">
    <citation type="submission" date="2020-11" db="EMBL/GenBank/DDBJ databases">
        <authorList>
            <consortium name="DOE Joint Genome Institute"/>
            <person name="Ahrendt S."/>
            <person name="Riley R."/>
            <person name="Andreopoulos W."/>
            <person name="Labutti K."/>
            <person name="Pangilinan J."/>
            <person name="Ruiz-Duenas F.J."/>
            <person name="Barrasa J.M."/>
            <person name="Sanchez-Garcia M."/>
            <person name="Camarero S."/>
            <person name="Miyauchi S."/>
            <person name="Serrano A."/>
            <person name="Linde D."/>
            <person name="Babiker R."/>
            <person name="Drula E."/>
            <person name="Ayuso-Fernandez I."/>
            <person name="Pacheco R."/>
            <person name="Padilla G."/>
            <person name="Ferreira P."/>
            <person name="Barriuso J."/>
            <person name="Kellner H."/>
            <person name="Castanera R."/>
            <person name="Alfaro M."/>
            <person name="Ramirez L."/>
            <person name="Pisabarro A.G."/>
            <person name="Kuo A."/>
            <person name="Tritt A."/>
            <person name="Lipzen A."/>
            <person name="He G."/>
            <person name="Yan M."/>
            <person name="Ng V."/>
            <person name="Cullen D."/>
            <person name="Martin F."/>
            <person name="Rosso M.-N."/>
            <person name="Henrissat B."/>
            <person name="Hibbett D."/>
            <person name="Martinez A.T."/>
            <person name="Grigoriev I.V."/>
        </authorList>
    </citation>
    <scope>NUCLEOTIDE SEQUENCE</scope>
    <source>
        <strain evidence="3">AH 40177</strain>
    </source>
</reference>
<evidence type="ECO:0000313" key="4">
    <source>
        <dbReference type="Proteomes" id="UP000772434"/>
    </source>
</evidence>
<name>A0A9P5PR11_9AGAR</name>
<protein>
    <submittedName>
        <fullName evidence="3">Uncharacterized protein</fullName>
    </submittedName>
</protein>
<keyword evidence="1" id="KW-0472">Membrane</keyword>
<comment type="caution">
    <text evidence="3">The sequence shown here is derived from an EMBL/GenBank/DDBJ whole genome shotgun (WGS) entry which is preliminary data.</text>
</comment>
<evidence type="ECO:0000256" key="2">
    <source>
        <dbReference type="SAM" id="SignalP"/>
    </source>
</evidence>